<dbReference type="EC" id="2.1.1.-" evidence="3"/>
<name>A0A380GYT3_9STAP</name>
<organism evidence="3 4">
    <name type="scientific">Staphylococcus saccharolyticus</name>
    <dbReference type="NCBI Taxonomy" id="33028"/>
    <lineage>
        <taxon>Bacteria</taxon>
        <taxon>Bacillati</taxon>
        <taxon>Bacillota</taxon>
        <taxon>Bacilli</taxon>
        <taxon>Bacillales</taxon>
        <taxon>Staphylococcaceae</taxon>
        <taxon>Staphylococcus</taxon>
    </lineage>
</organism>
<protein>
    <submittedName>
        <fullName evidence="3">SAM-dependent methyltransferase</fullName>
        <ecNumber evidence="3">2.1.1.-</ecNumber>
    </submittedName>
</protein>
<proteinExistence type="predicted"/>
<dbReference type="InterPro" id="IPR050447">
    <property type="entry name" value="Erg6_SMT_methyltransf"/>
</dbReference>
<dbReference type="PANTHER" id="PTHR44068:SF11">
    <property type="entry name" value="GERANYL DIPHOSPHATE 2-C-METHYLTRANSFERASE"/>
    <property type="match status" value="1"/>
</dbReference>
<keyword evidence="1 3" id="KW-0808">Transferase</keyword>
<dbReference type="Proteomes" id="UP000255425">
    <property type="component" value="Unassembled WGS sequence"/>
</dbReference>
<dbReference type="InterPro" id="IPR029063">
    <property type="entry name" value="SAM-dependent_MTases_sf"/>
</dbReference>
<reference evidence="3 4" key="1">
    <citation type="submission" date="2018-06" db="EMBL/GenBank/DDBJ databases">
        <authorList>
            <consortium name="Pathogen Informatics"/>
            <person name="Doyle S."/>
        </authorList>
    </citation>
    <scope>NUCLEOTIDE SEQUENCE [LARGE SCALE GENOMIC DNA]</scope>
    <source>
        <strain evidence="3 4">NCTC11807</strain>
    </source>
</reference>
<dbReference type="Pfam" id="PF08241">
    <property type="entry name" value="Methyltransf_11"/>
    <property type="match status" value="1"/>
</dbReference>
<evidence type="ECO:0000313" key="3">
    <source>
        <dbReference type="EMBL" id="SUM68811.1"/>
    </source>
</evidence>
<dbReference type="CDD" id="cd02440">
    <property type="entry name" value="AdoMet_MTases"/>
    <property type="match status" value="1"/>
</dbReference>
<dbReference type="GO" id="GO:0008757">
    <property type="term" value="F:S-adenosylmethionine-dependent methyltransferase activity"/>
    <property type="evidence" value="ECO:0007669"/>
    <property type="project" value="InterPro"/>
</dbReference>
<dbReference type="RefSeq" id="WP_232619686.1">
    <property type="nucleotide sequence ID" value="NZ_CP066042.1"/>
</dbReference>
<dbReference type="InterPro" id="IPR013216">
    <property type="entry name" value="Methyltransf_11"/>
</dbReference>
<evidence type="ECO:0000256" key="1">
    <source>
        <dbReference type="ARBA" id="ARBA00022679"/>
    </source>
</evidence>
<dbReference type="Gene3D" id="3.40.50.150">
    <property type="entry name" value="Vaccinia Virus protein VP39"/>
    <property type="match status" value="1"/>
</dbReference>
<feature type="domain" description="Methyltransferase type 11" evidence="2">
    <location>
        <begin position="17"/>
        <end position="111"/>
    </location>
</feature>
<keyword evidence="3" id="KW-0489">Methyltransferase</keyword>
<evidence type="ECO:0000259" key="2">
    <source>
        <dbReference type="Pfam" id="PF08241"/>
    </source>
</evidence>
<keyword evidence="4" id="KW-1185">Reference proteome</keyword>
<gene>
    <name evidence="3" type="primary">ycgJ</name>
    <name evidence="3" type="ORF">NCTC11807_00646</name>
</gene>
<dbReference type="GO" id="GO:0032259">
    <property type="term" value="P:methylation"/>
    <property type="evidence" value="ECO:0007669"/>
    <property type="project" value="UniProtKB-KW"/>
</dbReference>
<accession>A0A380GYT3</accession>
<dbReference type="AlphaFoldDB" id="A0A380GYT3"/>
<dbReference type="EMBL" id="UHDZ01000001">
    <property type="protein sequence ID" value="SUM68811.1"/>
    <property type="molecule type" value="Genomic_DNA"/>
</dbReference>
<sequence>MSEIERHIKLNDNVKVLDIGTGAGFLAMTCAQEGCIVTGIDISSEMINCTHTLAQDIKIPATFKVMDAAHLHFDDATFDLVIARNVTWLMLTPLRAYKEWLRVLKPKGHLINFDADYGKDDFINSALLSQQHIHRNIDKSMLEKYE</sequence>
<dbReference type="GeneID" id="93796147"/>
<dbReference type="SUPFAM" id="SSF53335">
    <property type="entry name" value="S-adenosyl-L-methionine-dependent methyltransferases"/>
    <property type="match status" value="1"/>
</dbReference>
<evidence type="ECO:0000313" key="4">
    <source>
        <dbReference type="Proteomes" id="UP000255425"/>
    </source>
</evidence>
<dbReference type="PANTHER" id="PTHR44068">
    <property type="entry name" value="ZGC:194242"/>
    <property type="match status" value="1"/>
</dbReference>